<dbReference type="AlphaFoldDB" id="A0A949NGH5"/>
<dbReference type="RefSeq" id="WP_238722905.1">
    <property type="nucleotide sequence ID" value="NZ_JAHQCW010000044.1"/>
</dbReference>
<dbReference type="Pfam" id="PF01872">
    <property type="entry name" value="RibD_C"/>
    <property type="match status" value="1"/>
</dbReference>
<dbReference type="InterPro" id="IPR050765">
    <property type="entry name" value="Riboflavin_Biosynth_HTPR"/>
</dbReference>
<evidence type="ECO:0000259" key="1">
    <source>
        <dbReference type="Pfam" id="PF01872"/>
    </source>
</evidence>
<gene>
    <name evidence="2" type="ORF">KTH89_20345</name>
</gene>
<evidence type="ECO:0000313" key="3">
    <source>
        <dbReference type="Proteomes" id="UP000712157"/>
    </source>
</evidence>
<organism evidence="2 3">
    <name type="scientific">Diplocloster agilis</name>
    <dbReference type="NCBI Taxonomy" id="2850323"/>
    <lineage>
        <taxon>Bacteria</taxon>
        <taxon>Bacillati</taxon>
        <taxon>Bacillota</taxon>
        <taxon>Clostridia</taxon>
        <taxon>Lachnospirales</taxon>
        <taxon>Lachnospiraceae</taxon>
        <taxon>Diplocloster</taxon>
    </lineage>
</organism>
<dbReference type="InterPro" id="IPR002734">
    <property type="entry name" value="RibDG_C"/>
</dbReference>
<dbReference type="SUPFAM" id="SSF53597">
    <property type="entry name" value="Dihydrofolate reductase-like"/>
    <property type="match status" value="1"/>
</dbReference>
<name>A0A949NGH5_9FIRM</name>
<sequence length="176" mass="20090">MRKTTLFIAMSLDGYIAGPTGNIDWLQGQNPGADDMASYNEFIKEIDTILMGYNTYHQITTELSPGQWFYPDQLTYVFTHRNLPSADNILFVNENVCTLLKTLQQEKGKGIWICGGAGVIRPLIAENLIDRYHISIIPVLIGDGIRLFEKYNHTLQLRLIKSETYNGITDVIYERR</sequence>
<evidence type="ECO:0000313" key="2">
    <source>
        <dbReference type="EMBL" id="MBU9738889.1"/>
    </source>
</evidence>
<dbReference type="PANTHER" id="PTHR38011:SF11">
    <property type="entry name" value="2,5-DIAMINO-6-RIBOSYLAMINO-4(3H)-PYRIMIDINONE 5'-PHOSPHATE REDUCTASE"/>
    <property type="match status" value="1"/>
</dbReference>
<dbReference type="Gene3D" id="3.40.430.10">
    <property type="entry name" value="Dihydrofolate Reductase, subunit A"/>
    <property type="match status" value="1"/>
</dbReference>
<dbReference type="EMBL" id="JAHQCW010000044">
    <property type="protein sequence ID" value="MBU9738889.1"/>
    <property type="molecule type" value="Genomic_DNA"/>
</dbReference>
<reference evidence="2" key="1">
    <citation type="submission" date="2021-06" db="EMBL/GenBank/DDBJ databases">
        <title>Description of novel taxa of the family Lachnospiraceae.</title>
        <authorList>
            <person name="Chaplin A.V."/>
            <person name="Sokolova S.R."/>
            <person name="Pikina A.P."/>
            <person name="Korzhanova M."/>
            <person name="Belova V."/>
            <person name="Korostin D."/>
            <person name="Efimov B.A."/>
        </authorList>
    </citation>
    <scope>NUCLEOTIDE SEQUENCE</scope>
    <source>
        <strain evidence="2">ASD5720</strain>
    </source>
</reference>
<proteinExistence type="predicted"/>
<comment type="caution">
    <text evidence="2">The sequence shown here is derived from an EMBL/GenBank/DDBJ whole genome shotgun (WGS) entry which is preliminary data.</text>
</comment>
<protein>
    <submittedName>
        <fullName evidence="2">Dihydrofolate reductase family protein</fullName>
    </submittedName>
</protein>
<dbReference type="InterPro" id="IPR024072">
    <property type="entry name" value="DHFR-like_dom_sf"/>
</dbReference>
<feature type="domain" description="Bacterial bifunctional deaminase-reductase C-terminal" evidence="1">
    <location>
        <begin position="3"/>
        <end position="165"/>
    </location>
</feature>
<dbReference type="PANTHER" id="PTHR38011">
    <property type="entry name" value="DIHYDROFOLATE REDUCTASE FAMILY PROTEIN (AFU_ORTHOLOGUE AFUA_8G06820)"/>
    <property type="match status" value="1"/>
</dbReference>
<dbReference type="GO" id="GO:0009231">
    <property type="term" value="P:riboflavin biosynthetic process"/>
    <property type="evidence" value="ECO:0007669"/>
    <property type="project" value="InterPro"/>
</dbReference>
<accession>A0A949NGH5</accession>
<keyword evidence="3" id="KW-1185">Reference proteome</keyword>
<dbReference type="GO" id="GO:0008703">
    <property type="term" value="F:5-amino-6-(5-phosphoribosylamino)uracil reductase activity"/>
    <property type="evidence" value="ECO:0007669"/>
    <property type="project" value="InterPro"/>
</dbReference>
<dbReference type="Proteomes" id="UP000712157">
    <property type="component" value="Unassembled WGS sequence"/>
</dbReference>